<feature type="compositionally biased region" description="Basic residues" evidence="1">
    <location>
        <begin position="206"/>
        <end position="228"/>
    </location>
</feature>
<dbReference type="AlphaFoldDB" id="A0A7S4EN09"/>
<accession>A0A7S4EN09</accession>
<name>A0A7S4EN09_9STRA</name>
<gene>
    <name evidence="2" type="ORF">PAUS00366_LOCUS17693</name>
</gene>
<feature type="compositionally biased region" description="Basic and acidic residues" evidence="1">
    <location>
        <begin position="113"/>
        <end position="122"/>
    </location>
</feature>
<sequence>MCQGRGPSQHGNNNNDNNNNNDSSSIVHNAPASRGWKSPLRMPPLPSKLRVQESAQDVYQCGHAMVGGIVDQVHEATNSASVSVSSPSARKLRDHLREVRNRIYCTPQPRDIDLYDYYKDDDNGNNNDNSNNNNNGNNNDVGDYDGVDVNVNVNVNVNANDSATTDETNAIGKEYFQIEETTRKRSPGRRSRSSNAHGHAHDREKQRQRKYSQQRKRSTSSRSSSRAR</sequence>
<feature type="region of interest" description="Disordered" evidence="1">
    <location>
        <begin position="1"/>
        <end position="45"/>
    </location>
</feature>
<feature type="region of interest" description="Disordered" evidence="1">
    <location>
        <begin position="159"/>
        <end position="228"/>
    </location>
</feature>
<proteinExistence type="predicted"/>
<organism evidence="2">
    <name type="scientific">Pseudo-nitzschia australis</name>
    <dbReference type="NCBI Taxonomy" id="44445"/>
    <lineage>
        <taxon>Eukaryota</taxon>
        <taxon>Sar</taxon>
        <taxon>Stramenopiles</taxon>
        <taxon>Ochrophyta</taxon>
        <taxon>Bacillariophyta</taxon>
        <taxon>Bacillariophyceae</taxon>
        <taxon>Bacillariophycidae</taxon>
        <taxon>Bacillariales</taxon>
        <taxon>Bacillariaceae</taxon>
        <taxon>Pseudo-nitzschia</taxon>
    </lineage>
</organism>
<dbReference type="EMBL" id="HBIX01025784">
    <property type="protein sequence ID" value="CAE0724936.1"/>
    <property type="molecule type" value="Transcribed_RNA"/>
</dbReference>
<reference evidence="2" key="1">
    <citation type="submission" date="2021-01" db="EMBL/GenBank/DDBJ databases">
        <authorList>
            <person name="Corre E."/>
            <person name="Pelletier E."/>
            <person name="Niang G."/>
            <person name="Scheremetjew M."/>
            <person name="Finn R."/>
            <person name="Kale V."/>
            <person name="Holt S."/>
            <person name="Cochrane G."/>
            <person name="Meng A."/>
            <person name="Brown T."/>
            <person name="Cohen L."/>
        </authorList>
    </citation>
    <scope>NUCLEOTIDE SEQUENCE</scope>
    <source>
        <strain evidence="2">10249 10 AB</strain>
    </source>
</reference>
<feature type="compositionally biased region" description="Low complexity" evidence="1">
    <location>
        <begin position="12"/>
        <end position="25"/>
    </location>
</feature>
<evidence type="ECO:0000313" key="2">
    <source>
        <dbReference type="EMBL" id="CAE0724936.1"/>
    </source>
</evidence>
<protein>
    <submittedName>
        <fullName evidence="2">Uncharacterized protein</fullName>
    </submittedName>
</protein>
<feature type="region of interest" description="Disordered" evidence="1">
    <location>
        <begin position="113"/>
        <end position="147"/>
    </location>
</feature>
<feature type="compositionally biased region" description="Low complexity" evidence="1">
    <location>
        <begin position="124"/>
        <end position="141"/>
    </location>
</feature>
<evidence type="ECO:0000256" key="1">
    <source>
        <dbReference type="SAM" id="MobiDB-lite"/>
    </source>
</evidence>